<comment type="caution">
    <text evidence="2">The sequence shown here is derived from an EMBL/GenBank/DDBJ whole genome shotgun (WGS) entry which is preliminary data.</text>
</comment>
<protein>
    <submittedName>
        <fullName evidence="2">Uncharacterized protein</fullName>
    </submittedName>
</protein>
<organism evidence="2 3">
    <name type="scientific">Colletotrichum cuscutae</name>
    <dbReference type="NCBI Taxonomy" id="1209917"/>
    <lineage>
        <taxon>Eukaryota</taxon>
        <taxon>Fungi</taxon>
        <taxon>Dikarya</taxon>
        <taxon>Ascomycota</taxon>
        <taxon>Pezizomycotina</taxon>
        <taxon>Sordariomycetes</taxon>
        <taxon>Hypocreomycetidae</taxon>
        <taxon>Glomerellales</taxon>
        <taxon>Glomerellaceae</taxon>
        <taxon>Colletotrichum</taxon>
        <taxon>Colletotrichum acutatum species complex</taxon>
    </lineage>
</organism>
<proteinExistence type="predicted"/>
<evidence type="ECO:0000313" key="3">
    <source>
        <dbReference type="Proteomes" id="UP001239213"/>
    </source>
</evidence>
<dbReference type="AlphaFoldDB" id="A0AAI9VFL1"/>
<feature type="region of interest" description="Disordered" evidence="1">
    <location>
        <begin position="15"/>
        <end position="71"/>
    </location>
</feature>
<evidence type="ECO:0000313" key="2">
    <source>
        <dbReference type="EMBL" id="KAK1481644.1"/>
    </source>
</evidence>
<feature type="compositionally biased region" description="Pro residues" evidence="1">
    <location>
        <begin position="19"/>
        <end position="28"/>
    </location>
</feature>
<dbReference type="Proteomes" id="UP001239213">
    <property type="component" value="Unassembled WGS sequence"/>
</dbReference>
<feature type="region of interest" description="Disordered" evidence="1">
    <location>
        <begin position="81"/>
        <end position="100"/>
    </location>
</feature>
<gene>
    <name evidence="2" type="ORF">CCUS01_16003</name>
</gene>
<dbReference type="EMBL" id="MPDP01000099">
    <property type="protein sequence ID" value="KAK1481644.1"/>
    <property type="molecule type" value="Genomic_DNA"/>
</dbReference>
<feature type="compositionally biased region" description="Polar residues" evidence="1">
    <location>
        <begin position="34"/>
        <end position="44"/>
    </location>
</feature>
<sequence length="100" mass="11170">MRGHSLQSFTSCLALSELNPPPHPPPPFFLTRIPRQTNSKSALTSPPRVGSPEENSPAHRTGPTADALSGHHCYRPEWVRSKATHRRRPQTFPHMLITDS</sequence>
<evidence type="ECO:0000256" key="1">
    <source>
        <dbReference type="SAM" id="MobiDB-lite"/>
    </source>
</evidence>
<name>A0AAI9VFL1_9PEZI</name>
<keyword evidence="3" id="KW-1185">Reference proteome</keyword>
<accession>A0AAI9VFL1</accession>
<reference evidence="2" key="1">
    <citation type="submission" date="2016-11" db="EMBL/GenBank/DDBJ databases">
        <title>The genome sequence of Colletotrichum cuscutae.</title>
        <authorList>
            <person name="Baroncelli R."/>
        </authorList>
    </citation>
    <scope>NUCLEOTIDE SEQUENCE</scope>
    <source>
        <strain evidence="2">IMI 304802</strain>
    </source>
</reference>